<sequence>MARIVVIGAGMGAMAAAARLAVAGHRVTVFERAETYGGSVGRFERDGFVFDTGPGLLHLPAVWRDLFVKTGKEPLESRVELVQVDPASRHLFADGTDVALPNASRAGVVAALDAALGAGSGERWGEFLVRARDAWDRSRRPLLEEPLPADPSRFGRDPYPAVKGGLLRRPARTLAEVGRRELRDARLAALLESHALAYGFDPATVPASAAVLPYMEQTFGSWYVRGGIRALADAVHERCLARRVEFVFGAEVTDVRIKDGRAVGVELADGRCVEADHVVAGSPVPALYRDHVLGWDSREDWPRYQESVRTGRVTVCLALRGAREDGAAHRTVVHSTDRADELAALGAGRLCERPTVVVLRPGDERLLPDGEHEAVTVTATVPAGDSSSSENLWGEGAAGAMGAEAFADRMLEAAAAAVPGLRERLLWREVRTPVDTFRETGAHQVPGPALAGARGELLPAANSSPVPGLYFAGGWSHPGGGLAHSGMSGALVAGLIVEGADFRGSQ</sequence>
<keyword evidence="2" id="KW-1185">Reference proteome</keyword>
<evidence type="ECO:0000313" key="1">
    <source>
        <dbReference type="EMBL" id="MEJ8656680.1"/>
    </source>
</evidence>
<accession>A0ACC6QDX5</accession>
<evidence type="ECO:0000313" key="2">
    <source>
        <dbReference type="Proteomes" id="UP001375539"/>
    </source>
</evidence>
<comment type="caution">
    <text evidence="1">The sequence shown here is derived from an EMBL/GenBank/DDBJ whole genome shotgun (WGS) entry which is preliminary data.</text>
</comment>
<dbReference type="Proteomes" id="UP001375539">
    <property type="component" value="Unassembled WGS sequence"/>
</dbReference>
<proteinExistence type="predicted"/>
<organism evidence="1 2">
    <name type="scientific">Streptomyces pratisoli</name>
    <dbReference type="NCBI Taxonomy" id="3139917"/>
    <lineage>
        <taxon>Bacteria</taxon>
        <taxon>Bacillati</taxon>
        <taxon>Actinomycetota</taxon>
        <taxon>Actinomycetes</taxon>
        <taxon>Kitasatosporales</taxon>
        <taxon>Streptomycetaceae</taxon>
        <taxon>Streptomyces</taxon>
    </lineage>
</organism>
<reference evidence="1" key="1">
    <citation type="submission" date="2024-03" db="EMBL/GenBank/DDBJ databases">
        <title>Novel Streptomyces species of biotechnological and ecological value are a feature of Machair soil.</title>
        <authorList>
            <person name="Prole J.R."/>
            <person name="Goodfellow M."/>
            <person name="Allenby N."/>
            <person name="Ward A.C."/>
        </authorList>
    </citation>
    <scope>NUCLEOTIDE SEQUENCE</scope>
    <source>
        <strain evidence="1">MS1.AVA.4</strain>
    </source>
</reference>
<dbReference type="EMBL" id="JBBKAI010000002">
    <property type="protein sequence ID" value="MEJ8656680.1"/>
    <property type="molecule type" value="Genomic_DNA"/>
</dbReference>
<protein>
    <submittedName>
        <fullName evidence="1">NAD(P)/FAD-dependent oxidoreductase</fullName>
    </submittedName>
</protein>
<name>A0ACC6QDX5_9ACTN</name>
<gene>
    <name evidence="1" type="ORF">WKI58_09080</name>
</gene>